<dbReference type="AlphaFoldDB" id="A0A6M8SM29"/>
<evidence type="ECO:0000313" key="2">
    <source>
        <dbReference type="Proteomes" id="UP000504844"/>
    </source>
</evidence>
<dbReference type="KEGG" id="dee:HQN60_05160"/>
<proteinExistence type="predicted"/>
<protein>
    <submittedName>
        <fullName evidence="1">Uncharacterized protein</fullName>
    </submittedName>
</protein>
<name>A0A6M8SM29_9NEIS</name>
<organism evidence="1 2">
    <name type="scientific">Deefgea piscis</name>
    <dbReference type="NCBI Taxonomy" id="2739061"/>
    <lineage>
        <taxon>Bacteria</taxon>
        <taxon>Pseudomonadati</taxon>
        <taxon>Pseudomonadota</taxon>
        <taxon>Betaproteobacteria</taxon>
        <taxon>Neisseriales</taxon>
        <taxon>Chitinibacteraceae</taxon>
        <taxon>Deefgea</taxon>
    </lineage>
</organism>
<dbReference type="EMBL" id="CP054143">
    <property type="protein sequence ID" value="QKJ66153.1"/>
    <property type="molecule type" value="Genomic_DNA"/>
</dbReference>
<accession>A0A6M8SM29</accession>
<keyword evidence="2" id="KW-1185">Reference proteome</keyword>
<dbReference type="RefSeq" id="WP_173532657.1">
    <property type="nucleotide sequence ID" value="NZ_CP054143.1"/>
</dbReference>
<evidence type="ECO:0000313" key="1">
    <source>
        <dbReference type="EMBL" id="QKJ66153.1"/>
    </source>
</evidence>
<gene>
    <name evidence="1" type="ORF">HQN60_05160</name>
</gene>
<sequence length="49" mass="5688">MAQEVLNFIDKEIAAGCGLLQAMQAAEREFNLSSKQVYNLLPYFDRRMY</sequence>
<dbReference type="Proteomes" id="UP000504844">
    <property type="component" value="Chromosome"/>
</dbReference>
<reference evidence="1 2" key="1">
    <citation type="submission" date="2020-05" db="EMBL/GenBank/DDBJ databases">
        <title>Complete genome sequence of Deefgea sp. D17.</title>
        <authorList>
            <person name="Bae J.-W."/>
            <person name="Han J.E."/>
        </authorList>
    </citation>
    <scope>NUCLEOTIDE SEQUENCE [LARGE SCALE GENOMIC DNA]</scope>
    <source>
        <strain evidence="1 2">D17</strain>
    </source>
</reference>